<feature type="domain" description="Reverse transcriptase Ty1/copia-type" evidence="3">
    <location>
        <begin position="118"/>
        <end position="219"/>
    </location>
</feature>
<dbReference type="AlphaFoldDB" id="A0A2P6R5X1"/>
<keyword evidence="2" id="KW-0472">Membrane</keyword>
<dbReference type="Pfam" id="PF07727">
    <property type="entry name" value="RVT_2"/>
    <property type="match status" value="1"/>
</dbReference>
<proteinExistence type="predicted"/>
<gene>
    <name evidence="4" type="ORF">RchiOBHm_Chr3g0450961</name>
</gene>
<dbReference type="InterPro" id="IPR013103">
    <property type="entry name" value="RVT_2"/>
</dbReference>
<accession>A0A2P6R5X1</accession>
<dbReference type="EC" id="2.7.7.49" evidence="4"/>
<keyword evidence="4" id="KW-0808">Transferase</keyword>
<keyword evidence="5" id="KW-1185">Reference proteome</keyword>
<evidence type="ECO:0000313" key="5">
    <source>
        <dbReference type="Proteomes" id="UP000238479"/>
    </source>
</evidence>
<protein>
    <submittedName>
        <fullName evidence="4">Putative RNA-directed DNA polymerase</fullName>
        <ecNumber evidence="4">2.7.7.49</ecNumber>
    </submittedName>
</protein>
<keyword evidence="2" id="KW-1133">Transmembrane helix</keyword>
<dbReference type="GO" id="GO:0003964">
    <property type="term" value="F:RNA-directed DNA polymerase activity"/>
    <property type="evidence" value="ECO:0007669"/>
    <property type="project" value="UniProtKB-KW"/>
</dbReference>
<dbReference type="Gramene" id="PRQ41827">
    <property type="protein sequence ID" value="PRQ41827"/>
    <property type="gene ID" value="RchiOBHm_Chr3g0450961"/>
</dbReference>
<keyword evidence="4" id="KW-0548">Nucleotidyltransferase</keyword>
<evidence type="ECO:0000256" key="1">
    <source>
        <dbReference type="SAM" id="MobiDB-lite"/>
    </source>
</evidence>
<feature type="compositionally biased region" description="Basic and acidic residues" evidence="1">
    <location>
        <begin position="1"/>
        <end position="10"/>
    </location>
</feature>
<evidence type="ECO:0000313" key="4">
    <source>
        <dbReference type="EMBL" id="PRQ41827.1"/>
    </source>
</evidence>
<dbReference type="EMBL" id="PDCK01000041">
    <property type="protein sequence ID" value="PRQ41827.1"/>
    <property type="molecule type" value="Genomic_DNA"/>
</dbReference>
<feature type="transmembrane region" description="Helical" evidence="2">
    <location>
        <begin position="224"/>
        <end position="242"/>
    </location>
</feature>
<dbReference type="InterPro" id="IPR043502">
    <property type="entry name" value="DNA/RNA_pol_sf"/>
</dbReference>
<dbReference type="PANTHER" id="PTHR43383">
    <property type="entry name" value="NODULIN 6"/>
    <property type="match status" value="1"/>
</dbReference>
<dbReference type="Proteomes" id="UP000238479">
    <property type="component" value="Chromosome 3"/>
</dbReference>
<dbReference type="OMA" id="SHAIGHK"/>
<organism evidence="4 5">
    <name type="scientific">Rosa chinensis</name>
    <name type="common">China rose</name>
    <dbReference type="NCBI Taxonomy" id="74649"/>
    <lineage>
        <taxon>Eukaryota</taxon>
        <taxon>Viridiplantae</taxon>
        <taxon>Streptophyta</taxon>
        <taxon>Embryophyta</taxon>
        <taxon>Tracheophyta</taxon>
        <taxon>Spermatophyta</taxon>
        <taxon>Magnoliopsida</taxon>
        <taxon>eudicotyledons</taxon>
        <taxon>Gunneridae</taxon>
        <taxon>Pentapetalae</taxon>
        <taxon>rosids</taxon>
        <taxon>fabids</taxon>
        <taxon>Rosales</taxon>
        <taxon>Rosaceae</taxon>
        <taxon>Rosoideae</taxon>
        <taxon>Rosoideae incertae sedis</taxon>
        <taxon>Rosa</taxon>
    </lineage>
</organism>
<feature type="region of interest" description="Disordered" evidence="1">
    <location>
        <begin position="1"/>
        <end position="56"/>
    </location>
</feature>
<evidence type="ECO:0000256" key="2">
    <source>
        <dbReference type="SAM" id="Phobius"/>
    </source>
</evidence>
<dbReference type="STRING" id="74649.A0A2P6R5X1"/>
<evidence type="ECO:0000259" key="3">
    <source>
        <dbReference type="Pfam" id="PF07727"/>
    </source>
</evidence>
<comment type="caution">
    <text evidence="4">The sequence shown here is derived from an EMBL/GenBank/DDBJ whole genome shotgun (WGS) entry which is preliminary data.</text>
</comment>
<keyword evidence="4" id="KW-0695">RNA-directed DNA polymerase</keyword>
<dbReference type="PANTHER" id="PTHR43383:SF2">
    <property type="entry name" value="AMIDOHYDROLASE 2 FAMILY PROTEIN"/>
    <property type="match status" value="1"/>
</dbReference>
<dbReference type="SUPFAM" id="SSF56672">
    <property type="entry name" value="DNA/RNA polymerases"/>
    <property type="match status" value="1"/>
</dbReference>
<keyword evidence="2" id="KW-0812">Transmembrane</keyword>
<sequence length="243" mass="28136">MHEDTSRETHPQVNPCQEVVLHNPIESNHSSTPRRPVEPRYPQRSNKGIPRKQYEPDLRTKAKYPIANHVTTHRLSESYALTVNQLSTVAIPRTVQEALDDPKWRIAMNEEMEALQKNDTWEIAPLPQGKKTIGCRWIYTVKLKADGSIDRYKARLVAKGYTQKYGVDYQETFAPVAKINTIRILMSLAATYDWPLQQYDVKNAFLHGDLEEEVYMDMPLMGSYFPIFLCLLILVFMFSSLYL</sequence>
<reference evidence="4 5" key="1">
    <citation type="journal article" date="2018" name="Nat. Genet.">
        <title>The Rosa genome provides new insights in the design of modern roses.</title>
        <authorList>
            <person name="Bendahmane M."/>
        </authorList>
    </citation>
    <scope>NUCLEOTIDE SEQUENCE [LARGE SCALE GENOMIC DNA]</scope>
    <source>
        <strain evidence="5">cv. Old Blush</strain>
    </source>
</reference>
<name>A0A2P6R5X1_ROSCH</name>